<evidence type="ECO:0000313" key="4">
    <source>
        <dbReference type="Proteomes" id="UP000050833"/>
    </source>
</evidence>
<protein>
    <recommendedName>
        <fullName evidence="5">DUF4190 domain-containing protein</fullName>
    </recommendedName>
</protein>
<keyword evidence="4" id="KW-1185">Reference proteome</keyword>
<dbReference type="Proteomes" id="UP000050833">
    <property type="component" value="Unassembled WGS sequence"/>
</dbReference>
<evidence type="ECO:0000256" key="1">
    <source>
        <dbReference type="SAM" id="MobiDB-lite"/>
    </source>
</evidence>
<accession>A0AAW3JWK4</accession>
<sequence length="165" mass="17922">MENEENKVSLEKNDNEMNNETNVSSYQNENYGQQEQQNVGNTNPYGNTENSWNNAGYQDVNGQGASQSTFSPSGFAIASLVLGILSLVCCCFWYVSGIFAVIGLAFSIIVLVKHKPGRGMAIAGLICSAIGLIIAVIMGIMVIYIGMNMSADDYKKIIDQINSME</sequence>
<dbReference type="AlphaFoldDB" id="A0AAW3JWK4"/>
<keyword evidence="2" id="KW-0472">Membrane</keyword>
<keyword evidence="2" id="KW-0812">Transmembrane</keyword>
<keyword evidence="2" id="KW-1133">Transmembrane helix</keyword>
<gene>
    <name evidence="3" type="ORF">APZ18_05305</name>
</gene>
<feature type="compositionally biased region" description="Basic and acidic residues" evidence="1">
    <location>
        <begin position="1"/>
        <end position="15"/>
    </location>
</feature>
<comment type="caution">
    <text evidence="3">The sequence shown here is derived from an EMBL/GenBank/DDBJ whole genome shotgun (WGS) entry which is preliminary data.</text>
</comment>
<evidence type="ECO:0000256" key="2">
    <source>
        <dbReference type="SAM" id="Phobius"/>
    </source>
</evidence>
<reference evidence="3 4" key="1">
    <citation type="submission" date="2015-10" db="EMBL/GenBank/DDBJ databases">
        <title>Butyribacter intestini gen. nov., sp. nov., a butyric acid-producing bacterium of the family Lachnospiraceae isolated from the human faeces.</title>
        <authorList>
            <person name="Zou Y."/>
            <person name="Xue W."/>
            <person name="Luo G."/>
            <person name="Lv M."/>
        </authorList>
    </citation>
    <scope>NUCLEOTIDE SEQUENCE [LARGE SCALE GENOMIC DNA]</scope>
    <source>
        <strain evidence="3 4">TF01-11</strain>
    </source>
</reference>
<evidence type="ECO:0008006" key="5">
    <source>
        <dbReference type="Google" id="ProtNLM"/>
    </source>
</evidence>
<dbReference type="EMBL" id="LLKB01000001">
    <property type="protein sequence ID" value="KQC86589.1"/>
    <property type="molecule type" value="Genomic_DNA"/>
</dbReference>
<feature type="transmembrane region" description="Helical" evidence="2">
    <location>
        <begin position="122"/>
        <end position="145"/>
    </location>
</feature>
<feature type="region of interest" description="Disordered" evidence="1">
    <location>
        <begin position="1"/>
        <end position="23"/>
    </location>
</feature>
<dbReference type="RefSeq" id="WP_055942295.1">
    <property type="nucleotide sequence ID" value="NZ_JAQDCV010000001.1"/>
</dbReference>
<proteinExistence type="predicted"/>
<feature type="transmembrane region" description="Helical" evidence="2">
    <location>
        <begin position="77"/>
        <end position="110"/>
    </location>
</feature>
<evidence type="ECO:0000313" key="3">
    <source>
        <dbReference type="EMBL" id="KQC86589.1"/>
    </source>
</evidence>
<name>A0AAW3JWK4_9FIRM</name>
<organism evidence="3 4">
    <name type="scientific">Butyribacter intestini</name>
    <dbReference type="NCBI Taxonomy" id="1703332"/>
    <lineage>
        <taxon>Bacteria</taxon>
        <taxon>Bacillati</taxon>
        <taxon>Bacillota</taxon>
        <taxon>Clostridia</taxon>
        <taxon>Lachnospirales</taxon>
        <taxon>Lachnospiraceae</taxon>
        <taxon>Butyribacter</taxon>
    </lineage>
</organism>